<feature type="signal peptide" evidence="1">
    <location>
        <begin position="1"/>
        <end position="23"/>
    </location>
</feature>
<dbReference type="VEuPathDB" id="VectorBase:LOC119161799"/>
<dbReference type="Pfam" id="PF12770">
    <property type="entry name" value="CHAT"/>
    <property type="match status" value="1"/>
</dbReference>
<reference evidence="3" key="1">
    <citation type="submission" date="2019-09" db="EMBL/GenBank/DDBJ databases">
        <title>Organ-specific transcriptomic study of the physiology of the cattle tick, Rhipicephalus microplus.</title>
        <authorList>
            <person name="Tirloni L."/>
            <person name="Braz G."/>
            <person name="Gandara A.C.P."/>
            <person name="Sabadin G.A."/>
            <person name="da Silva R.M."/>
            <person name="Guizzo M.G."/>
            <person name="Machado J.A."/>
            <person name="Costa E.P."/>
            <person name="Gomes H.F."/>
            <person name="Moraes J."/>
            <person name="Mota M.B.S."/>
            <person name="Mesquita R.D."/>
            <person name="Alvarenga P.H."/>
            <person name="Alves F."/>
            <person name="Seixas A."/>
            <person name="da Fonseca R.N."/>
            <person name="Fogaca A."/>
            <person name="Logullo C."/>
            <person name="Tanaka A."/>
            <person name="Daffre S."/>
            <person name="Termignoni C."/>
            <person name="Vaz I.S.Jr."/>
            <person name="Oliveira P.L."/>
            <person name="Ribeiro J.M."/>
        </authorList>
    </citation>
    <scope>NUCLEOTIDE SEQUENCE</scope>
    <source>
        <strain evidence="3">Porto Alegre</strain>
    </source>
</reference>
<accession>A0A6M2DC40</accession>
<evidence type="ECO:0000313" key="3">
    <source>
        <dbReference type="EMBL" id="NOV42517.1"/>
    </source>
</evidence>
<keyword evidence="1" id="KW-0732">Signal</keyword>
<proteinExistence type="predicted"/>
<dbReference type="EMBL" id="GHWJ01009780">
    <property type="protein sequence ID" value="NOV42517.1"/>
    <property type="molecule type" value="Transcribed_RNA"/>
</dbReference>
<dbReference type="InterPro" id="IPR024983">
    <property type="entry name" value="CHAT_dom"/>
</dbReference>
<name>A0A6M2DC40_RHIMP</name>
<feature type="domain" description="CHAT" evidence="2">
    <location>
        <begin position="38"/>
        <end position="125"/>
    </location>
</feature>
<sequence>MFCFFFFFFCLFYLYNTFHVAKPLNIQLQVSPCTLEWLGCAEIPHAEQEAEMVAEILGGEPLLGADATKEMVLGRMGQAECIHIASHVSWKVRITSILPWWNSYWLIASRLLYSPAAQKRSRLLTYGNLLKQNIYLNRTTASSEISFAL</sequence>
<organism evidence="3">
    <name type="scientific">Rhipicephalus microplus</name>
    <name type="common">Cattle tick</name>
    <name type="synonym">Boophilus microplus</name>
    <dbReference type="NCBI Taxonomy" id="6941"/>
    <lineage>
        <taxon>Eukaryota</taxon>
        <taxon>Metazoa</taxon>
        <taxon>Ecdysozoa</taxon>
        <taxon>Arthropoda</taxon>
        <taxon>Chelicerata</taxon>
        <taxon>Arachnida</taxon>
        <taxon>Acari</taxon>
        <taxon>Parasitiformes</taxon>
        <taxon>Ixodida</taxon>
        <taxon>Ixodoidea</taxon>
        <taxon>Ixodidae</taxon>
        <taxon>Rhipicephalinae</taxon>
        <taxon>Rhipicephalus</taxon>
        <taxon>Boophilus</taxon>
    </lineage>
</organism>
<evidence type="ECO:0000256" key="1">
    <source>
        <dbReference type="SAM" id="SignalP"/>
    </source>
</evidence>
<dbReference type="AlphaFoldDB" id="A0A6M2DC40"/>
<feature type="chain" id="PRO_5026716048" evidence="1">
    <location>
        <begin position="24"/>
        <end position="149"/>
    </location>
</feature>
<dbReference type="OrthoDB" id="626167at2759"/>
<evidence type="ECO:0000259" key="2">
    <source>
        <dbReference type="Pfam" id="PF12770"/>
    </source>
</evidence>
<protein>
    <submittedName>
        <fullName evidence="3">Putative secreted protein</fullName>
    </submittedName>
</protein>